<accession>A0A0E9UCI3</accession>
<dbReference type="EMBL" id="GBXM01045899">
    <property type="protein sequence ID" value="JAH62678.1"/>
    <property type="molecule type" value="Transcribed_RNA"/>
</dbReference>
<sequence>MVLPEPGRALLTAALFWLFPCEGTGEAAMLSHALVSNGAHCTNRQLCVPYKQHCLFFIF</sequence>
<evidence type="ECO:0000256" key="1">
    <source>
        <dbReference type="SAM" id="SignalP"/>
    </source>
</evidence>
<name>A0A0E9UCI3_ANGAN</name>
<evidence type="ECO:0000313" key="2">
    <source>
        <dbReference type="EMBL" id="JAH62678.1"/>
    </source>
</evidence>
<organism evidence="2">
    <name type="scientific">Anguilla anguilla</name>
    <name type="common">European freshwater eel</name>
    <name type="synonym">Muraena anguilla</name>
    <dbReference type="NCBI Taxonomy" id="7936"/>
    <lineage>
        <taxon>Eukaryota</taxon>
        <taxon>Metazoa</taxon>
        <taxon>Chordata</taxon>
        <taxon>Craniata</taxon>
        <taxon>Vertebrata</taxon>
        <taxon>Euteleostomi</taxon>
        <taxon>Actinopterygii</taxon>
        <taxon>Neopterygii</taxon>
        <taxon>Teleostei</taxon>
        <taxon>Anguilliformes</taxon>
        <taxon>Anguillidae</taxon>
        <taxon>Anguilla</taxon>
    </lineage>
</organism>
<protein>
    <submittedName>
        <fullName evidence="2">Uncharacterized protein</fullName>
    </submittedName>
</protein>
<dbReference type="AlphaFoldDB" id="A0A0E9UCI3"/>
<proteinExistence type="predicted"/>
<feature type="signal peptide" evidence="1">
    <location>
        <begin position="1"/>
        <end position="27"/>
    </location>
</feature>
<reference evidence="2" key="2">
    <citation type="journal article" date="2015" name="Fish Shellfish Immunol.">
        <title>Early steps in the European eel (Anguilla anguilla)-Vibrio vulnificus interaction in the gills: Role of the RtxA13 toxin.</title>
        <authorList>
            <person name="Callol A."/>
            <person name="Pajuelo D."/>
            <person name="Ebbesson L."/>
            <person name="Teles M."/>
            <person name="MacKenzie S."/>
            <person name="Amaro C."/>
        </authorList>
    </citation>
    <scope>NUCLEOTIDE SEQUENCE</scope>
</reference>
<feature type="chain" id="PRO_5002433115" evidence="1">
    <location>
        <begin position="28"/>
        <end position="59"/>
    </location>
</feature>
<keyword evidence="1" id="KW-0732">Signal</keyword>
<reference evidence="2" key="1">
    <citation type="submission" date="2014-11" db="EMBL/GenBank/DDBJ databases">
        <authorList>
            <person name="Amaro Gonzalez C."/>
        </authorList>
    </citation>
    <scope>NUCLEOTIDE SEQUENCE</scope>
</reference>